<dbReference type="Pfam" id="PF06406">
    <property type="entry name" value="StbA_N"/>
    <property type="match status" value="1"/>
</dbReference>
<dbReference type="CDD" id="cd24022">
    <property type="entry name" value="ASKHA_NBD_ParM_R1-like"/>
    <property type="match status" value="1"/>
</dbReference>
<evidence type="ECO:0000259" key="1">
    <source>
        <dbReference type="Pfam" id="PF06406"/>
    </source>
</evidence>
<dbReference type="EMBL" id="LK931336">
    <property type="protein sequence ID" value="CDZ85903.1"/>
    <property type="molecule type" value="Genomic_DNA"/>
</dbReference>
<dbReference type="Gene3D" id="3.30.420.40">
    <property type="match status" value="2"/>
</dbReference>
<reference evidence="3" key="1">
    <citation type="submission" date="2014-06" db="EMBL/GenBank/DDBJ databases">
        <authorList>
            <person name="Urmite Genomes Urmite Genomes"/>
        </authorList>
    </citation>
    <scope>NUCLEOTIDE SEQUENCE</scope>
</reference>
<organism evidence="3">
    <name type="scientific">Citrobacter koseri</name>
    <name type="common">Citrobacter diversus</name>
    <dbReference type="NCBI Taxonomy" id="545"/>
    <lineage>
        <taxon>Bacteria</taxon>
        <taxon>Pseudomonadati</taxon>
        <taxon>Pseudomonadota</taxon>
        <taxon>Gammaproteobacteria</taxon>
        <taxon>Enterobacterales</taxon>
        <taxon>Enterobacteriaceae</taxon>
        <taxon>Citrobacter</taxon>
    </lineage>
</organism>
<name>A0A078LPV5_CITKO</name>
<sequence length="319" mass="34912">MKICIDDGSTNIKLAWTENGERRNAISPSSFKSEWSAPFGGTQPANYMLDGVRYGFDPVSDRFVQTTDTQYQYSDVNVIAIHHALVKSGITPQEVDVVVTLPLSEYFDTNAQPDMTNINRKKANVMRPVEYQNGEVFTIRNVRVMPESIPAGFKALADMSPFESLLIVDLGGTTLDVAKVQGQLAGISQVFCDPHVGVSLMADAVLSVMATNGMRTSHHIANTIIEHRHDEAWLRQHIHNDAHYASLMAVIREKEETLKQRVIRALAGFSGYGRVMVVGGGAEIVAPAIREACGVNATFIADGGPQFALVNGLYAMDKE</sequence>
<dbReference type="InterPro" id="IPR043129">
    <property type="entry name" value="ATPase_NBD"/>
</dbReference>
<feature type="domain" description="Plasmid segregation protein ParM/StbA N-terminal" evidence="1">
    <location>
        <begin position="1"/>
        <end position="157"/>
    </location>
</feature>
<evidence type="ECO:0000313" key="3">
    <source>
        <dbReference type="EMBL" id="CDZ85903.1"/>
    </source>
</evidence>
<dbReference type="SUPFAM" id="SSF53067">
    <property type="entry name" value="Actin-like ATPase domain"/>
    <property type="match status" value="2"/>
</dbReference>
<protein>
    <submittedName>
        <fullName evidence="3">Prophage stability/partitioning protein</fullName>
    </submittedName>
</protein>
<dbReference type="AlphaFoldDB" id="A0A078LPV5"/>
<evidence type="ECO:0000259" key="2">
    <source>
        <dbReference type="Pfam" id="PF21523"/>
    </source>
</evidence>
<accession>A0A078LPV5</accession>
<gene>
    <name evidence="3" type="ORF">BN1086_04131</name>
</gene>
<proteinExistence type="predicted"/>
<dbReference type="InterPro" id="IPR048345">
    <property type="entry name" value="ParM_C"/>
</dbReference>
<dbReference type="Pfam" id="PF21523">
    <property type="entry name" value="ParM_N"/>
    <property type="match status" value="1"/>
</dbReference>
<feature type="domain" description="Plasmid segregation protein ParM C-terminal" evidence="2">
    <location>
        <begin position="159"/>
        <end position="316"/>
    </location>
</feature>
<dbReference type="InterPro" id="IPR056367">
    <property type="entry name" value="ASKHA_NBD_ParM_R1-like"/>
</dbReference>
<dbReference type="InterPro" id="IPR009440">
    <property type="entry name" value="ParM/StbA_N"/>
</dbReference>
<dbReference type="PATRIC" id="fig|545.12.peg.4144"/>